<dbReference type="AlphaFoldDB" id="A0A3M2HVX0"/>
<protein>
    <submittedName>
        <fullName evidence="2">PepSY domain-containing protein</fullName>
    </submittedName>
</protein>
<evidence type="ECO:0000313" key="3">
    <source>
        <dbReference type="Proteomes" id="UP000275012"/>
    </source>
</evidence>
<keyword evidence="3" id="KW-1185">Reference proteome</keyword>
<evidence type="ECO:0000256" key="1">
    <source>
        <dbReference type="SAM" id="Phobius"/>
    </source>
</evidence>
<dbReference type="RefSeq" id="WP_122101806.1">
    <property type="nucleotide sequence ID" value="NZ_RFLY01000011.1"/>
</dbReference>
<dbReference type="PANTHER" id="PTHR34219">
    <property type="entry name" value="IRON-REGULATED INNER MEMBRANE PROTEIN-RELATED"/>
    <property type="match status" value="1"/>
</dbReference>
<sequence length="353" mass="38581">MPPRRLLSRLHLWSGLGVGLLFGLIGLAGAVLVFHVPLLRMQHPRLAAHTAQADGGVLAALMARESARGLRALDLPRPALPVWQGHYRDGSRRYFAPEDGELLLTRTPDDDALLWLHEFHVELLGGETGEAVLGVVGCIGLSMLLIGLYLWWPKPGRMLAQLKVHANPPPRRWLSWHRSLGAVLSPLMLLATLTGLGMVYQDAYSKALTGIFGGEPLPAPTSGRVSDAAPDWPRILALAASTLPDARIRRVNTPTPGQDQVTVRLQAEGEWHPNGRSMVVSDRGGHLLRLRRDARTLAPGHRIAMALYPLHIGAVGGPAPRWATALAGIVPMFLFVTGLLFWLRRRGHRHRAA</sequence>
<feature type="transmembrane region" description="Helical" evidence="1">
    <location>
        <begin position="322"/>
        <end position="343"/>
    </location>
</feature>
<keyword evidence="1" id="KW-0812">Transmembrane</keyword>
<dbReference type="InterPro" id="IPR005625">
    <property type="entry name" value="PepSY-ass_TM"/>
</dbReference>
<reference evidence="2 3" key="1">
    <citation type="submission" date="2018-10" db="EMBL/GenBank/DDBJ databases">
        <title>Proposal of Lysobacter pythonis sp. nov. isolated from royal pythons (Python regius).</title>
        <authorList>
            <person name="Hans-Juergen B."/>
            <person name="Huptas C."/>
            <person name="Sandra B."/>
            <person name="Igor L."/>
            <person name="Joachim S."/>
            <person name="Siegfried S."/>
            <person name="Mareike W."/>
            <person name="Peter K."/>
        </authorList>
    </citation>
    <scope>NUCLEOTIDE SEQUENCE [LARGE SCALE GENOMIC DNA]</scope>
    <source>
        <strain evidence="2 3">4284/11</strain>
    </source>
</reference>
<comment type="caution">
    <text evidence="2">The sequence shown here is derived from an EMBL/GenBank/DDBJ whole genome shotgun (WGS) entry which is preliminary data.</text>
</comment>
<dbReference type="OrthoDB" id="9776609at2"/>
<feature type="transmembrane region" description="Helical" evidence="1">
    <location>
        <begin position="131"/>
        <end position="152"/>
    </location>
</feature>
<keyword evidence="1" id="KW-0472">Membrane</keyword>
<dbReference type="Proteomes" id="UP000275012">
    <property type="component" value="Unassembled WGS sequence"/>
</dbReference>
<feature type="transmembrane region" description="Helical" evidence="1">
    <location>
        <begin position="12"/>
        <end position="36"/>
    </location>
</feature>
<dbReference type="PANTHER" id="PTHR34219:SF3">
    <property type="entry name" value="BLL7967 PROTEIN"/>
    <property type="match status" value="1"/>
</dbReference>
<organism evidence="2 3">
    <name type="scientific">Solilutibacter pythonis</name>
    <dbReference type="NCBI Taxonomy" id="2483112"/>
    <lineage>
        <taxon>Bacteria</taxon>
        <taxon>Pseudomonadati</taxon>
        <taxon>Pseudomonadota</taxon>
        <taxon>Gammaproteobacteria</taxon>
        <taxon>Lysobacterales</taxon>
        <taxon>Lysobacteraceae</taxon>
        <taxon>Solilutibacter</taxon>
    </lineage>
</organism>
<accession>A0A3M2HVX0</accession>
<evidence type="ECO:0000313" key="2">
    <source>
        <dbReference type="EMBL" id="RMH91052.1"/>
    </source>
</evidence>
<name>A0A3M2HVX0_9GAMM</name>
<keyword evidence="1" id="KW-1133">Transmembrane helix</keyword>
<proteinExistence type="predicted"/>
<dbReference type="EMBL" id="RFLY01000011">
    <property type="protein sequence ID" value="RMH91052.1"/>
    <property type="molecule type" value="Genomic_DNA"/>
</dbReference>
<gene>
    <name evidence="2" type="ORF">EBB59_08925</name>
</gene>
<feature type="transmembrane region" description="Helical" evidence="1">
    <location>
        <begin position="180"/>
        <end position="200"/>
    </location>
</feature>
<dbReference type="Pfam" id="PF03929">
    <property type="entry name" value="PepSY_TM"/>
    <property type="match status" value="1"/>
</dbReference>